<dbReference type="SUPFAM" id="SSF52343">
    <property type="entry name" value="Ferredoxin reductase-like, C-terminal NADP-linked domain"/>
    <property type="match status" value="1"/>
</dbReference>
<keyword evidence="4 6" id="KW-0274">FAD</keyword>
<dbReference type="InterPro" id="IPR001433">
    <property type="entry name" value="OxRdtase_FAD/NAD-bd"/>
</dbReference>
<evidence type="ECO:0000259" key="8">
    <source>
        <dbReference type="PROSITE" id="PS51384"/>
    </source>
</evidence>
<dbReference type="PROSITE" id="PS51384">
    <property type="entry name" value="FAD_FR"/>
    <property type="match status" value="1"/>
</dbReference>
<dbReference type="CDD" id="cd06183">
    <property type="entry name" value="cyt_b5_reduct_like"/>
    <property type="match status" value="1"/>
</dbReference>
<dbReference type="InterPro" id="IPR017927">
    <property type="entry name" value="FAD-bd_FR_type"/>
</dbReference>
<evidence type="ECO:0000256" key="1">
    <source>
        <dbReference type="ARBA" id="ARBA00001974"/>
    </source>
</evidence>
<keyword evidence="5" id="KW-0560">Oxidoreductase</keyword>
<evidence type="ECO:0000256" key="7">
    <source>
        <dbReference type="SAM" id="MobiDB-lite"/>
    </source>
</evidence>
<reference evidence="9" key="1">
    <citation type="journal article" date="2020" name="Fungal Divers.">
        <title>Resolving the Mortierellaceae phylogeny through synthesis of multi-gene phylogenetics and phylogenomics.</title>
        <authorList>
            <person name="Vandepol N."/>
            <person name="Liber J."/>
            <person name="Desiro A."/>
            <person name="Na H."/>
            <person name="Kennedy M."/>
            <person name="Barry K."/>
            <person name="Grigoriev I.V."/>
            <person name="Miller A.N."/>
            <person name="O'Donnell K."/>
            <person name="Stajich J.E."/>
            <person name="Bonito G."/>
        </authorList>
    </citation>
    <scope>NUCLEOTIDE SEQUENCE</scope>
    <source>
        <strain evidence="9">NRRL 28262</strain>
    </source>
</reference>
<dbReference type="PRINTS" id="PR00406">
    <property type="entry name" value="CYTB5RDTASE"/>
</dbReference>
<organism evidence="9 10">
    <name type="scientific">Linnemannia exigua</name>
    <dbReference type="NCBI Taxonomy" id="604196"/>
    <lineage>
        <taxon>Eukaryota</taxon>
        <taxon>Fungi</taxon>
        <taxon>Fungi incertae sedis</taxon>
        <taxon>Mucoromycota</taxon>
        <taxon>Mortierellomycotina</taxon>
        <taxon>Mortierellomycetes</taxon>
        <taxon>Mortierellales</taxon>
        <taxon>Mortierellaceae</taxon>
        <taxon>Linnemannia</taxon>
    </lineage>
</organism>
<dbReference type="InterPro" id="IPR039261">
    <property type="entry name" value="FNR_nucleotide-bd"/>
</dbReference>
<feature type="binding site" evidence="6">
    <location>
        <position position="176"/>
    </location>
    <ligand>
        <name>FAD</name>
        <dbReference type="ChEBI" id="CHEBI:57692"/>
    </ligand>
</feature>
<protein>
    <submittedName>
        <fullName evidence="9">NADH-cytochrome b5 reductase</fullName>
    </submittedName>
</protein>
<accession>A0AAD4DA78</accession>
<proteinExistence type="inferred from homology"/>
<evidence type="ECO:0000256" key="4">
    <source>
        <dbReference type="ARBA" id="ARBA00022827"/>
    </source>
</evidence>
<evidence type="ECO:0000313" key="10">
    <source>
        <dbReference type="Proteomes" id="UP001194580"/>
    </source>
</evidence>
<evidence type="ECO:0000256" key="5">
    <source>
        <dbReference type="ARBA" id="ARBA00023002"/>
    </source>
</evidence>
<comment type="caution">
    <text evidence="9">The sequence shown here is derived from an EMBL/GenBank/DDBJ whole genome shotgun (WGS) entry which is preliminary data.</text>
</comment>
<dbReference type="Proteomes" id="UP001194580">
    <property type="component" value="Unassembled WGS sequence"/>
</dbReference>
<gene>
    <name evidence="9" type="primary">MCR1_1</name>
    <name evidence="9" type="ORF">BGZ95_011255</name>
</gene>
<dbReference type="InterPro" id="IPR008333">
    <property type="entry name" value="Cbr1-like_FAD-bd_dom"/>
</dbReference>
<dbReference type="Pfam" id="PF00970">
    <property type="entry name" value="FAD_binding_6"/>
    <property type="match status" value="1"/>
</dbReference>
<name>A0AAD4DA78_9FUNG</name>
<evidence type="ECO:0000256" key="2">
    <source>
        <dbReference type="ARBA" id="ARBA00006105"/>
    </source>
</evidence>
<comment type="cofactor">
    <cofactor evidence="1 6">
        <name>FAD</name>
        <dbReference type="ChEBI" id="CHEBI:57692"/>
    </cofactor>
</comment>
<dbReference type="EMBL" id="JAAAIL010000829">
    <property type="protein sequence ID" value="KAG0272947.1"/>
    <property type="molecule type" value="Genomic_DNA"/>
</dbReference>
<dbReference type="Gene3D" id="3.40.50.80">
    <property type="entry name" value="Nucleotide-binding domain of ferredoxin-NADP reductase (FNR) module"/>
    <property type="match status" value="1"/>
</dbReference>
<dbReference type="SUPFAM" id="SSF63380">
    <property type="entry name" value="Riboflavin synthase domain-like"/>
    <property type="match status" value="1"/>
</dbReference>
<evidence type="ECO:0000256" key="3">
    <source>
        <dbReference type="ARBA" id="ARBA00022630"/>
    </source>
</evidence>
<sequence>MFRLSTCSRAAKSATPLFTPSTATPSALTSRIRPAQLRFYAKHPKSHLQQQSQSTTQKTTFNSTTSTTARAPKTSTTSNIITFLAASSLGIGAYLYQWNQHRSSSGVLSSSNPFFDFFSTGPAETLTTEKWTPIQLKKITKLTPHTSLFEFHLPAPCTIPISSAIYVKDDQIQAMRAYTPVHSTEADQETVQLLIKRYSEGQVSRFMHDAREGQMIEMRGPVVIWPGGKEDLKQWDEIGMIAGGTGITAFMPIIHSALTNPDKKVNISLLFASQSPEELYFKEELDYLVKTFPHQLRVSYAVDRAPTDAATQWEGHVGFVNQAMLQGLLPAPKKAITQGGESADQGNGENKEKHAKKSIVLVCGPESMVNHVAGTRGMSGQEPIRGVLGAMGYQREQVFRFPN</sequence>
<feature type="binding site" evidence="6">
    <location>
        <position position="248"/>
    </location>
    <ligand>
        <name>FAD</name>
        <dbReference type="ChEBI" id="CHEBI:57692"/>
    </ligand>
</feature>
<feature type="binding site" evidence="6">
    <location>
        <position position="204"/>
    </location>
    <ligand>
        <name>FAD</name>
        <dbReference type="ChEBI" id="CHEBI:57692"/>
    </ligand>
</feature>
<feature type="compositionally biased region" description="Low complexity" evidence="7">
    <location>
        <begin position="49"/>
        <end position="68"/>
    </location>
</feature>
<dbReference type="InterPro" id="IPR017938">
    <property type="entry name" value="Riboflavin_synthase-like_b-brl"/>
</dbReference>
<dbReference type="PANTHER" id="PTHR19370">
    <property type="entry name" value="NADH-CYTOCHROME B5 REDUCTASE"/>
    <property type="match status" value="1"/>
</dbReference>
<keyword evidence="3 6" id="KW-0285">Flavoprotein</keyword>
<feature type="region of interest" description="Disordered" evidence="7">
    <location>
        <begin position="335"/>
        <end position="355"/>
    </location>
</feature>
<dbReference type="GO" id="GO:0016491">
    <property type="term" value="F:oxidoreductase activity"/>
    <property type="evidence" value="ECO:0007669"/>
    <property type="project" value="UniProtKB-KW"/>
</dbReference>
<dbReference type="AlphaFoldDB" id="A0AAD4DA78"/>
<evidence type="ECO:0000313" key="9">
    <source>
        <dbReference type="EMBL" id="KAG0272947.1"/>
    </source>
</evidence>
<feature type="binding site" evidence="6">
    <location>
        <position position="203"/>
    </location>
    <ligand>
        <name>FAD</name>
        <dbReference type="ChEBI" id="CHEBI:57692"/>
    </ligand>
</feature>
<dbReference type="Pfam" id="PF00175">
    <property type="entry name" value="NAD_binding_1"/>
    <property type="match status" value="1"/>
</dbReference>
<feature type="binding site" evidence="6">
    <location>
        <position position="194"/>
    </location>
    <ligand>
        <name>FAD</name>
        <dbReference type="ChEBI" id="CHEBI:57692"/>
    </ligand>
</feature>
<feature type="binding site" evidence="6">
    <location>
        <position position="178"/>
    </location>
    <ligand>
        <name>FAD</name>
        <dbReference type="ChEBI" id="CHEBI:57692"/>
    </ligand>
</feature>
<feature type="region of interest" description="Disordered" evidence="7">
    <location>
        <begin position="43"/>
        <end position="72"/>
    </location>
</feature>
<keyword evidence="10" id="KW-1185">Reference proteome</keyword>
<comment type="similarity">
    <text evidence="2">Belongs to the flavoprotein pyridine nucleotide cytochrome reductase family.</text>
</comment>
<dbReference type="InterPro" id="IPR001834">
    <property type="entry name" value="CBR-like"/>
</dbReference>
<feature type="domain" description="FAD-binding FR-type" evidence="8">
    <location>
        <begin position="129"/>
        <end position="233"/>
    </location>
</feature>
<evidence type="ECO:0000256" key="6">
    <source>
        <dbReference type="PIRSR" id="PIRSR601834-1"/>
    </source>
</evidence>
<dbReference type="Gene3D" id="2.40.30.10">
    <property type="entry name" value="Translation factors"/>
    <property type="match status" value="1"/>
</dbReference>
<feature type="binding site" evidence="6">
    <location>
        <position position="196"/>
    </location>
    <ligand>
        <name>FAD</name>
        <dbReference type="ChEBI" id="CHEBI:57692"/>
    </ligand>
</feature>